<sequence>MAETAVPIRTLLVTVFESIIEVFLLCTAGYVLSRAGVTDKATQRKLNVINVSLFTPALLFSKVAFSLTPAKLKEMWIIPLGFVLVTALSAGVANVLGRIFKLKKSQRAFAMCAAMFQNSNSLPIALIQSLVIEVPHLKWGDDDTKDQMLGRALTYLVLYSTLGMMLRWSWGVKLLAGADDEVEPEPTTASYADEPAESPLGFHHSNGDGRGRDPTSPTLRSGALQDEPNWGSVRRDGSPTPSVTWTAPGSAHSMQPPRARRSSSRVSAPPMLRGGSNTSFGARRPPTRTDSGRVFWGLPEYPKMDRIALPEEDSSAEEDEEEFVSGFYCDSEFCVDDIKPSLASPMSLRRRQSQPKSRFKTFAAKARHKTKSALKAINAFMTVPMYAALLSIFIALIPSLQAWLSQLKPFEQAIRSAGQCSIPVTLVVLGAFFYAPSTPAPAPQLDSPDTAGSMGYFERKLRFLHKKGPSAYPGENRTVLVAVVSRMIIVPLIMLPFIALIAKYDLFPAAEDPVFILSAVLLVSSPPALTLAQITQAASGDAFERLISKTISWSYAVLTPPLTLAYVVVGLLFGRL</sequence>
<evidence type="ECO:0000313" key="7">
    <source>
        <dbReference type="EMBL" id="RSH90196.1"/>
    </source>
</evidence>
<proteinExistence type="predicted"/>
<dbReference type="OrthoDB" id="2499604at2759"/>
<comment type="subcellular location">
    <subcellularLocation>
        <location evidence="1">Membrane</location>
        <topology evidence="1">Multi-pass membrane protein</topology>
    </subcellularLocation>
</comment>
<dbReference type="AlphaFoldDB" id="A0A427YGG4"/>
<keyword evidence="2 6" id="KW-0812">Transmembrane</keyword>
<feature type="transmembrane region" description="Helical" evidence="6">
    <location>
        <begin position="479"/>
        <end position="502"/>
    </location>
</feature>
<dbReference type="EMBL" id="RSCD01000011">
    <property type="protein sequence ID" value="RSH90196.1"/>
    <property type="molecule type" value="Genomic_DNA"/>
</dbReference>
<dbReference type="InterPro" id="IPR004776">
    <property type="entry name" value="Mem_transp_PIN-like"/>
</dbReference>
<dbReference type="Proteomes" id="UP000279259">
    <property type="component" value="Unassembled WGS sequence"/>
</dbReference>
<evidence type="ECO:0000256" key="6">
    <source>
        <dbReference type="SAM" id="Phobius"/>
    </source>
</evidence>
<dbReference type="GO" id="GO:0005783">
    <property type="term" value="C:endoplasmic reticulum"/>
    <property type="evidence" value="ECO:0007669"/>
    <property type="project" value="TreeGrafter"/>
</dbReference>
<feature type="transmembrane region" description="Helical" evidence="6">
    <location>
        <begin position="553"/>
        <end position="573"/>
    </location>
</feature>
<comment type="caution">
    <text evidence="7">The sequence shown here is derived from an EMBL/GenBank/DDBJ whole genome shotgun (WGS) entry which is preliminary data.</text>
</comment>
<feature type="transmembrane region" description="Helical" evidence="6">
    <location>
        <begin position="45"/>
        <end position="64"/>
    </location>
</feature>
<reference evidence="7 8" key="1">
    <citation type="submission" date="2018-11" db="EMBL/GenBank/DDBJ databases">
        <title>Genome sequence of Saitozyma podzolica DSM 27192.</title>
        <authorList>
            <person name="Aliyu H."/>
            <person name="Gorte O."/>
            <person name="Ochsenreither K."/>
        </authorList>
    </citation>
    <scope>NUCLEOTIDE SEQUENCE [LARGE SCALE GENOMIC DNA]</scope>
    <source>
        <strain evidence="7 8">DSM 27192</strain>
    </source>
</reference>
<dbReference type="GO" id="GO:0055085">
    <property type="term" value="P:transmembrane transport"/>
    <property type="evidence" value="ECO:0007669"/>
    <property type="project" value="InterPro"/>
</dbReference>
<keyword evidence="8" id="KW-1185">Reference proteome</keyword>
<evidence type="ECO:0000256" key="5">
    <source>
        <dbReference type="SAM" id="MobiDB-lite"/>
    </source>
</evidence>
<feature type="transmembrane region" description="Helical" evidence="6">
    <location>
        <begin position="76"/>
        <end position="96"/>
    </location>
</feature>
<evidence type="ECO:0000256" key="1">
    <source>
        <dbReference type="ARBA" id="ARBA00004141"/>
    </source>
</evidence>
<evidence type="ECO:0000313" key="8">
    <source>
        <dbReference type="Proteomes" id="UP000279259"/>
    </source>
</evidence>
<gene>
    <name evidence="7" type="ORF">EHS25_001530</name>
</gene>
<dbReference type="PANTHER" id="PTHR31794:SF2">
    <property type="entry name" value="AUXIN EFFLUX TRANSPORTER FAMILY PROTEIN (EUROFUNG)"/>
    <property type="match status" value="1"/>
</dbReference>
<feature type="transmembrane region" description="Helical" evidence="6">
    <location>
        <begin position="12"/>
        <end position="33"/>
    </location>
</feature>
<feature type="transmembrane region" description="Helical" evidence="6">
    <location>
        <begin position="377"/>
        <end position="404"/>
    </location>
</feature>
<evidence type="ECO:0000256" key="4">
    <source>
        <dbReference type="ARBA" id="ARBA00023136"/>
    </source>
</evidence>
<organism evidence="7 8">
    <name type="scientific">Saitozyma podzolica</name>
    <dbReference type="NCBI Taxonomy" id="1890683"/>
    <lineage>
        <taxon>Eukaryota</taxon>
        <taxon>Fungi</taxon>
        <taxon>Dikarya</taxon>
        <taxon>Basidiomycota</taxon>
        <taxon>Agaricomycotina</taxon>
        <taxon>Tremellomycetes</taxon>
        <taxon>Tremellales</taxon>
        <taxon>Trimorphomycetaceae</taxon>
        <taxon>Saitozyma</taxon>
    </lineage>
</organism>
<evidence type="ECO:0008006" key="9">
    <source>
        <dbReference type="Google" id="ProtNLM"/>
    </source>
</evidence>
<dbReference type="STRING" id="1890683.A0A427YGG4"/>
<evidence type="ECO:0000256" key="2">
    <source>
        <dbReference type="ARBA" id="ARBA00022692"/>
    </source>
</evidence>
<keyword evidence="4 6" id="KW-0472">Membrane</keyword>
<name>A0A427YGG4_9TREE</name>
<accession>A0A427YGG4</accession>
<keyword evidence="3 6" id="KW-1133">Transmembrane helix</keyword>
<dbReference type="Pfam" id="PF03547">
    <property type="entry name" value="Mem_trans"/>
    <property type="match status" value="1"/>
</dbReference>
<protein>
    <recommendedName>
        <fullName evidence="9">Protein M3</fullName>
    </recommendedName>
</protein>
<dbReference type="GO" id="GO:0016020">
    <property type="term" value="C:membrane"/>
    <property type="evidence" value="ECO:0007669"/>
    <property type="project" value="UniProtKB-SubCell"/>
</dbReference>
<feature type="transmembrane region" description="Helical" evidence="6">
    <location>
        <begin position="514"/>
        <end position="532"/>
    </location>
</feature>
<dbReference type="PANTHER" id="PTHR31794">
    <property type="entry name" value="AUXIN EFFLUX TRANSPORTER FAMILY PROTEIN (EUROFUNG)"/>
    <property type="match status" value="1"/>
</dbReference>
<feature type="region of interest" description="Disordered" evidence="5">
    <location>
        <begin position="181"/>
        <end position="295"/>
    </location>
</feature>
<evidence type="ECO:0000256" key="3">
    <source>
        <dbReference type="ARBA" id="ARBA00022989"/>
    </source>
</evidence>